<evidence type="ECO:0000313" key="1">
    <source>
        <dbReference type="EMBL" id="ERN02587.1"/>
    </source>
</evidence>
<proteinExistence type="predicted"/>
<accession>W1NY87</accession>
<name>W1NY87_AMBTC</name>
<dbReference type="InterPro" id="IPR023213">
    <property type="entry name" value="CAT-like_dom_sf"/>
</dbReference>
<sequence length="115" mass="12937">MEVVAKERLMVVPAKLIKKHRLFFSNIDLTLVAYYETMAFFKPLRARQLCLLEAFERLQVGLGEVLVGYDFVAERLNPSEGDWLEIDCNDAGVVLVGEIACDPMDCLNNLKGTQG</sequence>
<organism evidence="1 2">
    <name type="scientific">Amborella trichopoda</name>
    <dbReference type="NCBI Taxonomy" id="13333"/>
    <lineage>
        <taxon>Eukaryota</taxon>
        <taxon>Viridiplantae</taxon>
        <taxon>Streptophyta</taxon>
        <taxon>Embryophyta</taxon>
        <taxon>Tracheophyta</taxon>
        <taxon>Spermatophyta</taxon>
        <taxon>Magnoliopsida</taxon>
        <taxon>Amborellales</taxon>
        <taxon>Amborellaceae</taxon>
        <taxon>Amborella</taxon>
    </lineage>
</organism>
<dbReference type="HOGENOM" id="CLU_2112175_0_0_1"/>
<dbReference type="EMBL" id="KI394524">
    <property type="protein sequence ID" value="ERN02587.1"/>
    <property type="molecule type" value="Genomic_DNA"/>
</dbReference>
<dbReference type="AlphaFoldDB" id="W1NY87"/>
<reference evidence="2" key="1">
    <citation type="journal article" date="2013" name="Science">
        <title>The Amborella genome and the evolution of flowering plants.</title>
        <authorList>
            <consortium name="Amborella Genome Project"/>
        </authorList>
    </citation>
    <scope>NUCLEOTIDE SEQUENCE [LARGE SCALE GENOMIC DNA]</scope>
</reference>
<keyword evidence="2" id="KW-1185">Reference proteome</keyword>
<dbReference type="Pfam" id="PF02458">
    <property type="entry name" value="Transferase"/>
    <property type="match status" value="1"/>
</dbReference>
<protein>
    <submittedName>
        <fullName evidence="1">Uncharacterized protein</fullName>
    </submittedName>
</protein>
<gene>
    <name evidence="1" type="ORF">AMTR_s00087p00109880</name>
</gene>
<evidence type="ECO:0000313" key="2">
    <source>
        <dbReference type="Proteomes" id="UP000017836"/>
    </source>
</evidence>
<dbReference type="Gene3D" id="3.30.559.10">
    <property type="entry name" value="Chloramphenicol acetyltransferase-like domain"/>
    <property type="match status" value="1"/>
</dbReference>
<dbReference type="Gramene" id="ERN02587">
    <property type="protein sequence ID" value="ERN02587"/>
    <property type="gene ID" value="AMTR_s00087p00109880"/>
</dbReference>
<dbReference type="Proteomes" id="UP000017836">
    <property type="component" value="Unassembled WGS sequence"/>
</dbReference>